<evidence type="ECO:0008006" key="12">
    <source>
        <dbReference type="Google" id="ProtNLM"/>
    </source>
</evidence>
<dbReference type="InterPro" id="IPR025846">
    <property type="entry name" value="TBL_N"/>
</dbReference>
<keyword evidence="5 7" id="KW-1133">Transmembrane helix</keyword>
<evidence type="ECO:0000256" key="6">
    <source>
        <dbReference type="ARBA" id="ARBA00023136"/>
    </source>
</evidence>
<gene>
    <name evidence="10" type="ORF">LWI29_009321</name>
</gene>
<proteinExistence type="inferred from homology"/>
<evidence type="ECO:0000256" key="2">
    <source>
        <dbReference type="ARBA" id="ARBA00007727"/>
    </source>
</evidence>
<protein>
    <recommendedName>
        <fullName evidence="12">Trichome birefringence-like N-terminal domain-containing protein</fullName>
    </recommendedName>
</protein>
<evidence type="ECO:0000256" key="1">
    <source>
        <dbReference type="ARBA" id="ARBA00004167"/>
    </source>
</evidence>
<evidence type="ECO:0000313" key="10">
    <source>
        <dbReference type="EMBL" id="KAK0584212.1"/>
    </source>
</evidence>
<comment type="similarity">
    <text evidence="2">Belongs to the PC-esterase family. TBL subfamily.</text>
</comment>
<keyword evidence="4" id="KW-0735">Signal-anchor</keyword>
<keyword evidence="11" id="KW-1185">Reference proteome</keyword>
<dbReference type="Pfam" id="PF13839">
    <property type="entry name" value="PC-Esterase"/>
    <property type="match status" value="1"/>
</dbReference>
<dbReference type="GO" id="GO:0016413">
    <property type="term" value="F:O-acetyltransferase activity"/>
    <property type="evidence" value="ECO:0007669"/>
    <property type="project" value="InterPro"/>
</dbReference>
<name>A0AA39RYH8_ACESA</name>
<dbReference type="InterPro" id="IPR029962">
    <property type="entry name" value="TBL"/>
</dbReference>
<comment type="caution">
    <text evidence="10">The sequence shown here is derived from an EMBL/GenBank/DDBJ whole genome shotgun (WGS) entry which is preliminary data.</text>
</comment>
<comment type="subcellular location">
    <subcellularLocation>
        <location evidence="1">Membrane</location>
        <topology evidence="1">Single-pass membrane protein</topology>
    </subcellularLocation>
</comment>
<evidence type="ECO:0000256" key="4">
    <source>
        <dbReference type="ARBA" id="ARBA00022968"/>
    </source>
</evidence>
<dbReference type="PANTHER" id="PTHR32285:SF13">
    <property type="entry name" value="TRICHOME BIREFRINGENCE-LIKE N-TERMINAL DOMAIN-CONTAINING PROTEIN"/>
    <property type="match status" value="1"/>
</dbReference>
<reference evidence="10" key="1">
    <citation type="journal article" date="2022" name="Plant J.">
        <title>Strategies of tolerance reflected in two North American maple genomes.</title>
        <authorList>
            <person name="McEvoy S.L."/>
            <person name="Sezen U.U."/>
            <person name="Trouern-Trend A."/>
            <person name="McMahon S.M."/>
            <person name="Schaberg P.G."/>
            <person name="Yang J."/>
            <person name="Wegrzyn J.L."/>
            <person name="Swenson N.G."/>
        </authorList>
    </citation>
    <scope>NUCLEOTIDE SEQUENCE</scope>
    <source>
        <strain evidence="10">NS2018</strain>
    </source>
</reference>
<evidence type="ECO:0000256" key="3">
    <source>
        <dbReference type="ARBA" id="ARBA00022692"/>
    </source>
</evidence>
<evidence type="ECO:0000259" key="8">
    <source>
        <dbReference type="Pfam" id="PF13839"/>
    </source>
</evidence>
<evidence type="ECO:0000256" key="5">
    <source>
        <dbReference type="ARBA" id="ARBA00022989"/>
    </source>
</evidence>
<feature type="transmembrane region" description="Helical" evidence="7">
    <location>
        <begin position="23"/>
        <end position="40"/>
    </location>
</feature>
<feature type="domain" description="Trichome birefringence-like C-terminal" evidence="8">
    <location>
        <begin position="120"/>
        <end position="409"/>
    </location>
</feature>
<dbReference type="AlphaFoldDB" id="A0AA39RYH8"/>
<dbReference type="PANTHER" id="PTHR32285">
    <property type="entry name" value="PROTEIN TRICHOME BIREFRINGENCE-LIKE 9-RELATED"/>
    <property type="match status" value="1"/>
</dbReference>
<sequence>MKSYSTDLNANNSPHTHSNPRKVFLIALILILLTIIHLCIHSSNPPLPFKKIRISSTVYRNIEFEKKCDIFTGKWVPNPKGPYYTNTSCNLIIDQQNCMKFGRPDTEFMKWRWKPDECELPIFNPLQFLELVRGKSMAFVGDSVGRNQMQSLLCLLASVTYPEDISYKYTSNTDYFKRWFYADYEFTIAALWSPFLVEASDADTNGHSLNSLMNLYLDKADEAWVREVESFDYVIISAGHWFFRPLIYYEKNQVIGCHNCNIQNMTALPKYYGYRMAFRTAFRTLRRLKKYKGITFLRTFSPSHFENGDWNKGGNCVRTRPFTSQEMKLDGYIMEFYLTQVEELKAAEKQGKRKGLKFGLLDTTEIMLLRPDGHPSNYGHSLHQNMTLTDCVHWCLPGPIDTWNEFLLDTMLKNEKDDVN</sequence>
<accession>A0AA39RYH8</accession>
<keyword evidence="6 7" id="KW-0472">Membrane</keyword>
<dbReference type="EMBL" id="JAUESC010000383">
    <property type="protein sequence ID" value="KAK0584212.1"/>
    <property type="molecule type" value="Genomic_DNA"/>
</dbReference>
<feature type="domain" description="Trichome birefringence-like N-terminal" evidence="9">
    <location>
        <begin position="66"/>
        <end position="119"/>
    </location>
</feature>
<reference evidence="10" key="2">
    <citation type="submission" date="2023-06" db="EMBL/GenBank/DDBJ databases">
        <authorList>
            <person name="Swenson N.G."/>
            <person name="Wegrzyn J.L."/>
            <person name="Mcevoy S.L."/>
        </authorList>
    </citation>
    <scope>NUCLEOTIDE SEQUENCE</scope>
    <source>
        <strain evidence="10">NS2018</strain>
        <tissue evidence="10">Leaf</tissue>
    </source>
</reference>
<dbReference type="InterPro" id="IPR026057">
    <property type="entry name" value="TBL_C"/>
</dbReference>
<keyword evidence="3 7" id="KW-0812">Transmembrane</keyword>
<evidence type="ECO:0000256" key="7">
    <source>
        <dbReference type="SAM" id="Phobius"/>
    </source>
</evidence>
<dbReference type="GO" id="GO:0016020">
    <property type="term" value="C:membrane"/>
    <property type="evidence" value="ECO:0007669"/>
    <property type="project" value="UniProtKB-SubCell"/>
</dbReference>
<dbReference type="GO" id="GO:0005794">
    <property type="term" value="C:Golgi apparatus"/>
    <property type="evidence" value="ECO:0007669"/>
    <property type="project" value="TreeGrafter"/>
</dbReference>
<evidence type="ECO:0000313" key="11">
    <source>
        <dbReference type="Proteomes" id="UP001168877"/>
    </source>
</evidence>
<dbReference type="Pfam" id="PF14416">
    <property type="entry name" value="PMR5N"/>
    <property type="match status" value="1"/>
</dbReference>
<dbReference type="Proteomes" id="UP001168877">
    <property type="component" value="Unassembled WGS sequence"/>
</dbReference>
<evidence type="ECO:0000259" key="9">
    <source>
        <dbReference type="Pfam" id="PF14416"/>
    </source>
</evidence>
<organism evidence="10 11">
    <name type="scientific">Acer saccharum</name>
    <name type="common">Sugar maple</name>
    <dbReference type="NCBI Taxonomy" id="4024"/>
    <lineage>
        <taxon>Eukaryota</taxon>
        <taxon>Viridiplantae</taxon>
        <taxon>Streptophyta</taxon>
        <taxon>Embryophyta</taxon>
        <taxon>Tracheophyta</taxon>
        <taxon>Spermatophyta</taxon>
        <taxon>Magnoliopsida</taxon>
        <taxon>eudicotyledons</taxon>
        <taxon>Gunneridae</taxon>
        <taxon>Pentapetalae</taxon>
        <taxon>rosids</taxon>
        <taxon>malvids</taxon>
        <taxon>Sapindales</taxon>
        <taxon>Sapindaceae</taxon>
        <taxon>Hippocastanoideae</taxon>
        <taxon>Acereae</taxon>
        <taxon>Acer</taxon>
    </lineage>
</organism>